<dbReference type="KEGG" id="sniv:SFSGTM_12340"/>
<evidence type="ECO:0008006" key="4">
    <source>
        <dbReference type="Google" id="ProtNLM"/>
    </source>
</evidence>
<name>A0A809RFV8_9PROT</name>
<gene>
    <name evidence="2" type="ORF">SFSGTM_12340</name>
</gene>
<reference evidence="3" key="1">
    <citation type="submission" date="2019-11" db="EMBL/GenBank/DDBJ databases">
        <title>Isolation and characterization of a novel species in the genus Sulfuriferula.</title>
        <authorList>
            <person name="Mochizuki J."/>
            <person name="Kojima H."/>
            <person name="Fukui M."/>
        </authorList>
    </citation>
    <scope>NUCLEOTIDE SEQUENCE [LARGE SCALE GENOMIC DNA]</scope>
    <source>
        <strain evidence="3">SGTM</strain>
    </source>
</reference>
<feature type="transmembrane region" description="Helical" evidence="1">
    <location>
        <begin position="28"/>
        <end position="46"/>
    </location>
</feature>
<dbReference type="EMBL" id="AP021881">
    <property type="protein sequence ID" value="BBP00526.1"/>
    <property type="molecule type" value="Genomic_DNA"/>
</dbReference>
<dbReference type="Proteomes" id="UP000463939">
    <property type="component" value="Chromosome"/>
</dbReference>
<evidence type="ECO:0000313" key="3">
    <source>
        <dbReference type="Proteomes" id="UP000463939"/>
    </source>
</evidence>
<evidence type="ECO:0000256" key="1">
    <source>
        <dbReference type="SAM" id="Phobius"/>
    </source>
</evidence>
<protein>
    <recommendedName>
        <fullName evidence="4">DUF4381 domain-containing protein</fullName>
    </recommendedName>
</protein>
<organism evidence="2 3">
    <name type="scientific">Sulfuriferula nivalis</name>
    <dbReference type="NCBI Taxonomy" id="2675298"/>
    <lineage>
        <taxon>Bacteria</taxon>
        <taxon>Pseudomonadati</taxon>
        <taxon>Pseudomonadota</taxon>
        <taxon>Betaproteobacteria</taxon>
        <taxon>Nitrosomonadales</taxon>
        <taxon>Sulfuricellaceae</taxon>
        <taxon>Sulfuriferula</taxon>
    </lineage>
</organism>
<keyword evidence="3" id="KW-1185">Reference proteome</keyword>
<proteinExistence type="predicted"/>
<dbReference type="RefSeq" id="WP_174237401.1">
    <property type="nucleotide sequence ID" value="NZ_AP021881.1"/>
</dbReference>
<accession>A0A809RFV8</accession>
<sequence length="153" mass="17268">MANLNAEWLKQLAPDHAPPPSGWWPLAPGWWVLLVLLIAILAIWIYRYRRKPSVLSRAALRELQLLESKGGDDASFSRELQNLLRRYALAKYGHAIVANLSGKEWLAFVIDHGGKAFAGETGASFLRIAYGGQAQSERESWLNGARAFLRWRK</sequence>
<keyword evidence="1" id="KW-1133">Transmembrane helix</keyword>
<dbReference type="InterPro" id="IPR025489">
    <property type="entry name" value="DUF4381"/>
</dbReference>
<evidence type="ECO:0000313" key="2">
    <source>
        <dbReference type="EMBL" id="BBP00526.1"/>
    </source>
</evidence>
<dbReference type="AlphaFoldDB" id="A0A809RFV8"/>
<dbReference type="Pfam" id="PF14316">
    <property type="entry name" value="DUF4381"/>
    <property type="match status" value="1"/>
</dbReference>
<keyword evidence="1" id="KW-0812">Transmembrane</keyword>
<keyword evidence="1" id="KW-0472">Membrane</keyword>